<dbReference type="RefSeq" id="WP_249249039.1">
    <property type="nucleotide sequence ID" value="NZ_JAKIKT010000003.1"/>
</dbReference>
<dbReference type="PANTHER" id="PTHR43441:SF11">
    <property type="entry name" value="RIBOSOMAL-PROTEIN-SERINE ACETYLTRANSFERASE"/>
    <property type="match status" value="1"/>
</dbReference>
<organism evidence="2 3">
    <name type="scientific">Shewanella corallii</name>
    <dbReference type="NCBI Taxonomy" id="560080"/>
    <lineage>
        <taxon>Bacteria</taxon>
        <taxon>Pseudomonadati</taxon>
        <taxon>Pseudomonadota</taxon>
        <taxon>Gammaproteobacteria</taxon>
        <taxon>Alteromonadales</taxon>
        <taxon>Shewanellaceae</taxon>
        <taxon>Shewanella</taxon>
    </lineage>
</organism>
<comment type="caution">
    <text evidence="2">The sequence shown here is derived from an EMBL/GenBank/DDBJ whole genome shotgun (WGS) entry which is preliminary data.</text>
</comment>
<dbReference type="PANTHER" id="PTHR43441">
    <property type="entry name" value="RIBOSOMAL-PROTEIN-SERINE ACETYLTRANSFERASE"/>
    <property type="match status" value="1"/>
</dbReference>
<protein>
    <submittedName>
        <fullName evidence="2">GNAT family N-acetyltransferase</fullName>
    </submittedName>
</protein>
<evidence type="ECO:0000313" key="3">
    <source>
        <dbReference type="Proteomes" id="UP001202831"/>
    </source>
</evidence>
<reference evidence="2 3" key="1">
    <citation type="submission" date="2022-01" db="EMBL/GenBank/DDBJ databases">
        <title>Whole genome-based taxonomy of the Shewanellaceae.</title>
        <authorList>
            <person name="Martin-Rodriguez A.J."/>
        </authorList>
    </citation>
    <scope>NUCLEOTIDE SEQUENCE [LARGE SCALE GENOMIC DNA]</scope>
    <source>
        <strain evidence="2 3">DSM 21332</strain>
    </source>
</reference>
<proteinExistence type="predicted"/>
<sequence length="183" mass="20444">MFVREVDESLMLALVEPGFAARYLEIVDAEREYLGRWLAWPHNAHNREFFMSFITNALQGYSAGQSLTCGILYQGELVGNVSLNKIDRQLSKTDIGYWLSAQCQGQGLVTRAVSELLHIAFDELKLEKVEIAAAVENLASRKVAQRLGFTLEGVIRRAENINGRVVDHAVYGLLAGEWRSSSV</sequence>
<dbReference type="PROSITE" id="PS51186">
    <property type="entry name" value="GNAT"/>
    <property type="match status" value="1"/>
</dbReference>
<dbReference type="Proteomes" id="UP001202831">
    <property type="component" value="Unassembled WGS sequence"/>
</dbReference>
<dbReference type="SUPFAM" id="SSF55729">
    <property type="entry name" value="Acyl-CoA N-acyltransferases (Nat)"/>
    <property type="match status" value="1"/>
</dbReference>
<accession>A0ABT0N7I5</accession>
<evidence type="ECO:0000259" key="1">
    <source>
        <dbReference type="PROSITE" id="PS51186"/>
    </source>
</evidence>
<dbReference type="Pfam" id="PF13302">
    <property type="entry name" value="Acetyltransf_3"/>
    <property type="match status" value="1"/>
</dbReference>
<keyword evidence="3" id="KW-1185">Reference proteome</keyword>
<dbReference type="InterPro" id="IPR051908">
    <property type="entry name" value="Ribosomal_N-acetyltransferase"/>
</dbReference>
<evidence type="ECO:0000313" key="2">
    <source>
        <dbReference type="EMBL" id="MCL2914340.1"/>
    </source>
</evidence>
<dbReference type="Gene3D" id="3.40.630.30">
    <property type="match status" value="1"/>
</dbReference>
<feature type="domain" description="N-acetyltransferase" evidence="1">
    <location>
        <begin position="24"/>
        <end position="176"/>
    </location>
</feature>
<dbReference type="EMBL" id="JAKIKT010000003">
    <property type="protein sequence ID" value="MCL2914340.1"/>
    <property type="molecule type" value="Genomic_DNA"/>
</dbReference>
<gene>
    <name evidence="2" type="ORF">L2725_11230</name>
</gene>
<dbReference type="InterPro" id="IPR000182">
    <property type="entry name" value="GNAT_dom"/>
</dbReference>
<dbReference type="InterPro" id="IPR016181">
    <property type="entry name" value="Acyl_CoA_acyltransferase"/>
</dbReference>
<name>A0ABT0N7I5_9GAMM</name>